<evidence type="ECO:0000256" key="8">
    <source>
        <dbReference type="SAM" id="Phobius"/>
    </source>
</evidence>
<dbReference type="GO" id="GO:0016887">
    <property type="term" value="F:ATP hydrolysis activity"/>
    <property type="evidence" value="ECO:0007669"/>
    <property type="project" value="InterPro"/>
</dbReference>
<feature type="transmembrane region" description="Helical" evidence="8">
    <location>
        <begin position="306"/>
        <end position="329"/>
    </location>
</feature>
<dbReference type="Pfam" id="PF00005">
    <property type="entry name" value="ABC_tran"/>
    <property type="match status" value="1"/>
</dbReference>
<evidence type="ECO:0000256" key="5">
    <source>
        <dbReference type="ARBA" id="ARBA00022840"/>
    </source>
</evidence>
<keyword evidence="5" id="KW-0067">ATP-binding</keyword>
<dbReference type="GO" id="GO:0016020">
    <property type="term" value="C:membrane"/>
    <property type="evidence" value="ECO:0007669"/>
    <property type="project" value="UniProtKB-SubCell"/>
</dbReference>
<feature type="transmembrane region" description="Helical" evidence="8">
    <location>
        <begin position="883"/>
        <end position="903"/>
    </location>
</feature>
<feature type="transmembrane region" description="Helical" evidence="8">
    <location>
        <begin position="737"/>
        <end position="758"/>
    </location>
</feature>
<accession>A0AAD5UXK4</accession>
<evidence type="ECO:0000256" key="1">
    <source>
        <dbReference type="ARBA" id="ARBA00004141"/>
    </source>
</evidence>
<evidence type="ECO:0000256" key="3">
    <source>
        <dbReference type="ARBA" id="ARBA00022692"/>
    </source>
</evidence>
<dbReference type="PROSITE" id="PS01186">
    <property type="entry name" value="EGF_2"/>
    <property type="match status" value="1"/>
</dbReference>
<comment type="caution">
    <text evidence="10">The sequence shown here is derived from an EMBL/GenBank/DDBJ whole genome shotgun (WGS) entry which is preliminary data.</text>
</comment>
<dbReference type="GO" id="GO:0140359">
    <property type="term" value="F:ABC-type transporter activity"/>
    <property type="evidence" value="ECO:0007669"/>
    <property type="project" value="InterPro"/>
</dbReference>
<feature type="domain" description="ABC transporter" evidence="9">
    <location>
        <begin position="350"/>
        <end position="614"/>
    </location>
</feature>
<dbReference type="InterPro" id="IPR003593">
    <property type="entry name" value="AAA+_ATPase"/>
</dbReference>
<dbReference type="InterPro" id="IPR017871">
    <property type="entry name" value="ABC_transporter-like_CS"/>
</dbReference>
<dbReference type="Proteomes" id="UP001212997">
    <property type="component" value="Unassembled WGS sequence"/>
</dbReference>
<dbReference type="PROSITE" id="PS00211">
    <property type="entry name" value="ABC_TRANSPORTER_1"/>
    <property type="match status" value="1"/>
</dbReference>
<dbReference type="InterPro" id="IPR000742">
    <property type="entry name" value="EGF"/>
</dbReference>
<keyword evidence="2" id="KW-0813">Transport</keyword>
<dbReference type="EMBL" id="JANAWD010000676">
    <property type="protein sequence ID" value="KAJ3476709.1"/>
    <property type="molecule type" value="Genomic_DNA"/>
</dbReference>
<dbReference type="SMART" id="SM00382">
    <property type="entry name" value="AAA"/>
    <property type="match status" value="1"/>
</dbReference>
<keyword evidence="7 8" id="KW-0472">Membrane</keyword>
<dbReference type="PROSITE" id="PS00022">
    <property type="entry name" value="EGF_1"/>
    <property type="match status" value="1"/>
</dbReference>
<feature type="transmembrane region" description="Helical" evidence="8">
    <location>
        <begin position="770"/>
        <end position="794"/>
    </location>
</feature>
<comment type="subcellular location">
    <subcellularLocation>
        <location evidence="1">Membrane</location>
        <topology evidence="1">Multi-pass membrane protein</topology>
    </subcellularLocation>
</comment>
<dbReference type="AlphaFoldDB" id="A0AAD5UXK4"/>
<dbReference type="InterPro" id="IPR027417">
    <property type="entry name" value="P-loop_NTPase"/>
</dbReference>
<reference evidence="10" key="1">
    <citation type="submission" date="2022-07" db="EMBL/GenBank/DDBJ databases">
        <title>Genome Sequence of Physisporinus lineatus.</title>
        <authorList>
            <person name="Buettner E."/>
        </authorList>
    </citation>
    <scope>NUCLEOTIDE SEQUENCE</scope>
    <source>
        <strain evidence="10">VT162</strain>
    </source>
</reference>
<proteinExistence type="predicted"/>
<feature type="transmembrane region" description="Helical" evidence="8">
    <location>
        <begin position="854"/>
        <end position="876"/>
    </location>
</feature>
<dbReference type="SUPFAM" id="SSF52540">
    <property type="entry name" value="P-loop containing nucleoside triphosphate hydrolases"/>
    <property type="match status" value="1"/>
</dbReference>
<dbReference type="PANTHER" id="PTHR48041:SF139">
    <property type="entry name" value="PROTEIN SCARLET"/>
    <property type="match status" value="1"/>
</dbReference>
<evidence type="ECO:0000313" key="10">
    <source>
        <dbReference type="EMBL" id="KAJ3476709.1"/>
    </source>
</evidence>
<keyword evidence="3 8" id="KW-0812">Transmembrane</keyword>
<dbReference type="InterPro" id="IPR003439">
    <property type="entry name" value="ABC_transporter-like_ATP-bd"/>
</dbReference>
<dbReference type="Gene3D" id="3.40.50.300">
    <property type="entry name" value="P-loop containing nucleotide triphosphate hydrolases"/>
    <property type="match status" value="1"/>
</dbReference>
<dbReference type="GO" id="GO:0005524">
    <property type="term" value="F:ATP binding"/>
    <property type="evidence" value="ECO:0007669"/>
    <property type="project" value="UniProtKB-KW"/>
</dbReference>
<feature type="transmembrane region" description="Helical" evidence="8">
    <location>
        <begin position="815"/>
        <end position="842"/>
    </location>
</feature>
<dbReference type="PANTHER" id="PTHR48041">
    <property type="entry name" value="ABC TRANSPORTER G FAMILY MEMBER 28"/>
    <property type="match status" value="1"/>
</dbReference>
<dbReference type="InterPro" id="IPR013525">
    <property type="entry name" value="ABC2_TM"/>
</dbReference>
<name>A0AAD5UXK4_9APHY</name>
<evidence type="ECO:0000313" key="11">
    <source>
        <dbReference type="Proteomes" id="UP001212997"/>
    </source>
</evidence>
<dbReference type="InterPro" id="IPR050352">
    <property type="entry name" value="ABCG_transporters"/>
</dbReference>
<protein>
    <recommendedName>
        <fullName evidence="9">ABC transporter domain-containing protein</fullName>
    </recommendedName>
</protein>
<evidence type="ECO:0000256" key="4">
    <source>
        <dbReference type="ARBA" id="ARBA00022741"/>
    </source>
</evidence>
<keyword evidence="11" id="KW-1185">Reference proteome</keyword>
<dbReference type="Pfam" id="PF01061">
    <property type="entry name" value="ABC2_membrane"/>
    <property type="match status" value="1"/>
</dbReference>
<keyword evidence="6 8" id="KW-1133">Transmembrane helix</keyword>
<sequence>MSIVCENYGFVNGSSCACPVGFGGSTCSQPGCGGNIFQGSGRPLVPIPSGSNSFANLTSSGCSCEAGWSGLGCNVCQSANACQAGFTSSGAQNSSGAVPDLPTGVNTTLTCNTTPRVYAASDMSCQVLNPTLQALYPLSSTLNILRTLNSTYTPLPNVTGFGESGSIYAQLFYDGVEQFYCTADACAQDINSDAGTSDWNCNNLKCTCRAGATFCGGVPVSNLTSTINMLTGTVSVSCASPSSDGTASCSFKQSVILSVFGSGGLTLNNCIFGECVRQNVIDSVSGTNSTNSSDSGSNGSSLSGGVIAGLAVVGGLIGLALLFLIYGYIVQRRARRGGSATSSRTGGVAVVWNNVSYFVRQSHQRNQWFGGFPFIRGSRGSPKVVLDSVTGCVQPGQMMAILGPSGAGKTTLIEILAGKSKIGHTTGSVTFPASSSAYPPSSSPLIGFVPQQDVLPPMLTVYEALLFAARLRLPEALPDSEKIARVDDVIEKLGLGAVRDVRIGDGEKRGISGGEMRRVSIGLELVAKPDVLILDEPTSGLDSVSAAKVANVLRGLAHDSENPTAVIASIHQPSSQLYQTFDQILLLSHGRALFSGSGGFAPSEYFSERGIQCQQGYNVADFLLEVASSPPVTLFPSSTDQTRITLVPGAIESPATLQSNSQAAHSTSDELATKVHIEQNGGANATDSTLEKPIAVHVSMPSLAHSLKGKRSKYAATFLTQLEVLSGREWKILRRDFSLFFTHVGVASVLGVFCGGLYFQTGITIAGFQSRVGCLFFLGALIAFSSLSALYHVVEIRPLFLRERSASYYSPTAWLLSRFIFDVIPLRVIPTIIVSTITYWMAGLAHDAANFFKFLFILVLYTLAMTLFNFLLACLFSNGGIAILLSALSALYQMTFAGFFVHLNDIPPVLRWLQWLCPLKYTLEALAVNEVGAGLMIEDTLEGVPVNVSASLIMNLVSPPNDYPASSCEIDHHPVVAVWIWI</sequence>
<keyword evidence="4" id="KW-0547">Nucleotide-binding</keyword>
<evidence type="ECO:0000256" key="2">
    <source>
        <dbReference type="ARBA" id="ARBA00022448"/>
    </source>
</evidence>
<gene>
    <name evidence="10" type="ORF">NLI96_g10973</name>
</gene>
<organism evidence="10 11">
    <name type="scientific">Meripilus lineatus</name>
    <dbReference type="NCBI Taxonomy" id="2056292"/>
    <lineage>
        <taxon>Eukaryota</taxon>
        <taxon>Fungi</taxon>
        <taxon>Dikarya</taxon>
        <taxon>Basidiomycota</taxon>
        <taxon>Agaricomycotina</taxon>
        <taxon>Agaricomycetes</taxon>
        <taxon>Polyporales</taxon>
        <taxon>Meripilaceae</taxon>
        <taxon>Meripilus</taxon>
    </lineage>
</organism>
<evidence type="ECO:0000256" key="6">
    <source>
        <dbReference type="ARBA" id="ARBA00022989"/>
    </source>
</evidence>
<dbReference type="PROSITE" id="PS50893">
    <property type="entry name" value="ABC_TRANSPORTER_2"/>
    <property type="match status" value="1"/>
</dbReference>
<evidence type="ECO:0000259" key="9">
    <source>
        <dbReference type="PROSITE" id="PS50893"/>
    </source>
</evidence>
<evidence type="ECO:0000256" key="7">
    <source>
        <dbReference type="ARBA" id="ARBA00023136"/>
    </source>
</evidence>